<sequence length="870" mass="94376">MSISQNRTSVAPSRVNYRLLNRRAAIVFRIERYLTGPQELPPSGLSDAYRFPAAWSPRRTRCFNLRSASPIPTFLSTTISVPDTYTTGQANATHNSGEGAASIFVDDGLPSWLSFDTESRTFQGTPSESDATDSLEFTLLGEDTAGDTISSQCTIVVSEEEGPEPSTDFTVLNQLATFGQTNGADSLVLSPGDVFNITFDRRTFVSNDTVVAYYGRSVERSPLPSWLFFDSTNIRFSGVAPPANSEIAPGFQYSFRLFASDYADYAATYVDFGITVGAHELSTTLKDTININGSSGDTLNYQVPLSSVYQDGVPVSLANISSAVLTNQPSWISLDNYTLVGSVPEDFTSSDVFELVISDKYSNAVSLSFQVESITSLFAVDSFRSVNATRGEYFQFYFLETDFTDYSTTNVSVEITDADWLFYNESNLTISGETPDDFESASVTVIASHQDQEDELTFIIYGVDPIEESSSSSSMSHTSSSSSSSFSSTSSTASTVSSSVVEPTATESTTPLAKSSNSSNKSLAIGLGVAIPLFVLIVAGLLLYFCCFRRRSKGTKDDEEKKSPTISKPILGNPANGNTPNIPPGGYYPSDSSLVDEKNEAVRLGALNALKLDEKDYDSTTSSTTNVEAFDSADETNEDIYHDAMQAQSTDFLMANHNDTSTAAAVAATTVPKKSWRQTVDSNINRESLNSLATVSTNELFSIRLADDDTIPKDPRKSNLNFRDSVFLGSTVSSILSRDDSGNIQRLDSDGNIVEKVKDPRSKSRTSNLDILKEEGTPHPNEYGNLEGDVSFTTANSGSTGEDFYPVTQEDGQVTWKQSPFNFEKGSVKRDPSTSKAKLKDFTNKSRSSQADISNDITVSTGETAEIESV</sequence>
<dbReference type="STRING" id="983966.A0A1E4S9R5"/>
<dbReference type="RefSeq" id="XP_020073294.1">
    <property type="nucleotide sequence ID" value="XM_020217281.1"/>
</dbReference>
<reference evidence="8 9" key="1">
    <citation type="journal article" date="2016" name="Proc. Natl. Acad. Sci. U.S.A.">
        <title>Comparative genomics of biotechnologically important yeasts.</title>
        <authorList>
            <person name="Riley R."/>
            <person name="Haridas S."/>
            <person name="Wolfe K.H."/>
            <person name="Lopes M.R."/>
            <person name="Hittinger C.T."/>
            <person name="Goeker M."/>
            <person name="Salamov A.A."/>
            <person name="Wisecaver J.H."/>
            <person name="Long T.M."/>
            <person name="Calvey C.H."/>
            <person name="Aerts A.L."/>
            <person name="Barry K.W."/>
            <person name="Choi C."/>
            <person name="Clum A."/>
            <person name="Coughlan A.Y."/>
            <person name="Deshpande S."/>
            <person name="Douglass A.P."/>
            <person name="Hanson S.J."/>
            <person name="Klenk H.-P."/>
            <person name="LaButti K.M."/>
            <person name="Lapidus A."/>
            <person name="Lindquist E.A."/>
            <person name="Lipzen A.M."/>
            <person name="Meier-Kolthoff J.P."/>
            <person name="Ohm R.A."/>
            <person name="Otillar R.P."/>
            <person name="Pangilinan J.L."/>
            <person name="Peng Y."/>
            <person name="Rokas A."/>
            <person name="Rosa C.A."/>
            <person name="Scheuner C."/>
            <person name="Sibirny A.A."/>
            <person name="Slot J.C."/>
            <person name="Stielow J.B."/>
            <person name="Sun H."/>
            <person name="Kurtzman C.P."/>
            <person name="Blackwell M."/>
            <person name="Grigoriev I.V."/>
            <person name="Jeffries T.W."/>
        </authorList>
    </citation>
    <scope>NUCLEOTIDE SEQUENCE [LARGE SCALE GENOMIC DNA]</scope>
    <source>
        <strain evidence="9">ATCC 18201 / CBS 1600 / BCRC 20928 / JCM 3617 / NBRC 0987 / NRRL Y-1542</strain>
    </source>
</reference>
<dbReference type="InterPro" id="IPR051694">
    <property type="entry name" value="Immunoregulatory_rcpt-like"/>
</dbReference>
<dbReference type="Proteomes" id="UP000094389">
    <property type="component" value="Unassembled WGS sequence"/>
</dbReference>
<dbReference type="GO" id="GO:0005509">
    <property type="term" value="F:calcium ion binding"/>
    <property type="evidence" value="ECO:0007669"/>
    <property type="project" value="InterPro"/>
</dbReference>
<dbReference type="Pfam" id="PF05345">
    <property type="entry name" value="He_PIG"/>
    <property type="match status" value="2"/>
</dbReference>
<dbReference type="EMBL" id="KV453925">
    <property type="protein sequence ID" value="ODV76255.1"/>
    <property type="molecule type" value="Genomic_DNA"/>
</dbReference>
<feature type="region of interest" description="Disordered" evidence="5">
    <location>
        <begin position="757"/>
        <end position="785"/>
    </location>
</feature>
<feature type="region of interest" description="Disordered" evidence="5">
    <location>
        <begin position="817"/>
        <end position="870"/>
    </location>
</feature>
<evidence type="ECO:0000259" key="7">
    <source>
        <dbReference type="SMART" id="SM00736"/>
    </source>
</evidence>
<protein>
    <recommendedName>
        <fullName evidence="7">Dystroglycan-type cadherin-like domain-containing protein</fullName>
    </recommendedName>
</protein>
<organism evidence="8 9">
    <name type="scientific">Cyberlindnera jadinii (strain ATCC 18201 / CBS 1600 / BCRC 20928 / JCM 3617 / NBRC 0987 / NRRL Y-1542)</name>
    <name type="common">Torula yeast</name>
    <name type="synonym">Candida utilis</name>
    <dbReference type="NCBI Taxonomy" id="983966"/>
    <lineage>
        <taxon>Eukaryota</taxon>
        <taxon>Fungi</taxon>
        <taxon>Dikarya</taxon>
        <taxon>Ascomycota</taxon>
        <taxon>Saccharomycotina</taxon>
        <taxon>Saccharomycetes</taxon>
        <taxon>Phaffomycetales</taxon>
        <taxon>Phaffomycetaceae</taxon>
        <taxon>Cyberlindnera</taxon>
    </lineage>
</organism>
<dbReference type="SMART" id="SM00736">
    <property type="entry name" value="CADG"/>
    <property type="match status" value="3"/>
</dbReference>
<evidence type="ECO:0000256" key="1">
    <source>
        <dbReference type="ARBA" id="ARBA00004167"/>
    </source>
</evidence>
<feature type="domain" description="Dystroglycan-type cadherin-like" evidence="7">
    <location>
        <begin position="74"/>
        <end position="164"/>
    </location>
</feature>
<keyword evidence="9" id="KW-1185">Reference proteome</keyword>
<dbReference type="InterPro" id="IPR006644">
    <property type="entry name" value="Cadg"/>
</dbReference>
<keyword evidence="2 6" id="KW-0812">Transmembrane</keyword>
<evidence type="ECO:0000313" key="8">
    <source>
        <dbReference type="EMBL" id="ODV76255.1"/>
    </source>
</evidence>
<comment type="subcellular location">
    <subcellularLocation>
        <location evidence="1">Membrane</location>
        <topology evidence="1">Single-pass membrane protein</topology>
    </subcellularLocation>
</comment>
<accession>A0A1E4S9R5</accession>
<feature type="compositionally biased region" description="Basic and acidic residues" evidence="5">
    <location>
        <begin position="826"/>
        <end position="844"/>
    </location>
</feature>
<dbReference type="InterPro" id="IPR013783">
    <property type="entry name" value="Ig-like_fold"/>
</dbReference>
<keyword evidence="3 6" id="KW-1133">Transmembrane helix</keyword>
<feature type="region of interest" description="Disordered" evidence="5">
    <location>
        <begin position="470"/>
        <end position="519"/>
    </location>
</feature>
<evidence type="ECO:0000256" key="4">
    <source>
        <dbReference type="ARBA" id="ARBA00023136"/>
    </source>
</evidence>
<feature type="domain" description="Dystroglycan-type cadherin-like" evidence="7">
    <location>
        <begin position="179"/>
        <end position="283"/>
    </location>
</feature>
<evidence type="ECO:0000256" key="2">
    <source>
        <dbReference type="ARBA" id="ARBA00022692"/>
    </source>
</evidence>
<gene>
    <name evidence="8" type="ORF">CYBJADRAFT_187953</name>
</gene>
<dbReference type="OMA" id="ATRGEWF"/>
<feature type="compositionally biased region" description="Polar residues" evidence="5">
    <location>
        <begin position="845"/>
        <end position="863"/>
    </location>
</feature>
<keyword evidence="4 6" id="KW-0472">Membrane</keyword>
<dbReference type="SUPFAM" id="SSF49313">
    <property type="entry name" value="Cadherin-like"/>
    <property type="match status" value="3"/>
</dbReference>
<feature type="domain" description="Dystroglycan-type cadherin-like" evidence="7">
    <location>
        <begin position="378"/>
        <end position="467"/>
    </location>
</feature>
<dbReference type="PANTHER" id="PTHR15549">
    <property type="entry name" value="PAIRED IMMUNOGLOBULIN-LIKE TYPE 2 RECEPTOR"/>
    <property type="match status" value="1"/>
</dbReference>
<feature type="transmembrane region" description="Helical" evidence="6">
    <location>
        <begin position="523"/>
        <end position="546"/>
    </location>
</feature>
<dbReference type="OrthoDB" id="41532at2759"/>
<evidence type="ECO:0000256" key="3">
    <source>
        <dbReference type="ARBA" id="ARBA00022989"/>
    </source>
</evidence>
<proteinExistence type="predicted"/>
<dbReference type="AlphaFoldDB" id="A0A1E4S9R5"/>
<evidence type="ECO:0000313" key="9">
    <source>
        <dbReference type="Proteomes" id="UP000094389"/>
    </source>
</evidence>
<evidence type="ECO:0000256" key="5">
    <source>
        <dbReference type="SAM" id="MobiDB-lite"/>
    </source>
</evidence>
<dbReference type="GeneID" id="30991677"/>
<dbReference type="InterPro" id="IPR015919">
    <property type="entry name" value="Cadherin-like_sf"/>
</dbReference>
<feature type="region of interest" description="Disordered" evidence="5">
    <location>
        <begin position="555"/>
        <end position="590"/>
    </location>
</feature>
<dbReference type="GO" id="GO:0071944">
    <property type="term" value="C:cell periphery"/>
    <property type="evidence" value="ECO:0007669"/>
    <property type="project" value="UniProtKB-ARBA"/>
</dbReference>
<name>A0A1E4S9R5_CYBJN</name>
<evidence type="ECO:0000256" key="6">
    <source>
        <dbReference type="SAM" id="Phobius"/>
    </source>
</evidence>
<dbReference type="GO" id="GO:0016020">
    <property type="term" value="C:membrane"/>
    <property type="evidence" value="ECO:0007669"/>
    <property type="project" value="UniProtKB-SubCell"/>
</dbReference>
<dbReference type="Gene3D" id="2.60.40.10">
    <property type="entry name" value="Immunoglobulins"/>
    <property type="match status" value="3"/>
</dbReference>